<accession>K2JMR8</accession>
<feature type="transmembrane region" description="Helical" evidence="7">
    <location>
        <begin position="89"/>
        <end position="120"/>
    </location>
</feature>
<evidence type="ECO:0000256" key="2">
    <source>
        <dbReference type="ARBA" id="ARBA00022448"/>
    </source>
</evidence>
<feature type="transmembrane region" description="Helical" evidence="7">
    <location>
        <begin position="171"/>
        <end position="191"/>
    </location>
</feature>
<dbReference type="AlphaFoldDB" id="K2JMR8"/>
<reference evidence="9 10" key="1">
    <citation type="journal article" date="2012" name="J. Bacteriol.">
        <title>Genome Sequence of Gallaecimonas xiamenensis Type Strain 3-C-1.</title>
        <authorList>
            <person name="Lai Q."/>
            <person name="Wang L."/>
            <person name="Wang W."/>
            <person name="Shao Z."/>
        </authorList>
    </citation>
    <scope>NUCLEOTIDE SEQUENCE [LARGE SCALE GENOMIC DNA]</scope>
    <source>
        <strain evidence="9 10">3-C-1</strain>
    </source>
</reference>
<keyword evidence="4" id="KW-0677">Repeat</keyword>
<sequence length="194" mass="19885">KALLAWGILLGLVGAAGLGLISMLNAALMGAGLMLLTGCMSVGQAEKSLDLPLVITIASSFALGTALQKTGVAGVIAHQLVALSGGKPWLLLILVYLAVSLLTEVITNNAAALVMLPIVVEITDKAGLAPTPFVFALMMAASASFATPLGYQTNLMVLGPGGYKFNDFLKVGLPMNLLVGATTLTVLLLGWPLR</sequence>
<dbReference type="PANTHER" id="PTHR43652">
    <property type="entry name" value="BASIC AMINO ACID ANTIPORTER YFCC-RELATED"/>
    <property type="match status" value="1"/>
</dbReference>
<dbReference type="GO" id="GO:0005886">
    <property type="term" value="C:plasma membrane"/>
    <property type="evidence" value="ECO:0007669"/>
    <property type="project" value="TreeGrafter"/>
</dbReference>
<feature type="non-terminal residue" evidence="9">
    <location>
        <position position="1"/>
    </location>
</feature>
<keyword evidence="2" id="KW-0813">Transport</keyword>
<comment type="subcellular location">
    <subcellularLocation>
        <location evidence="1">Membrane</location>
        <topology evidence="1">Multi-pass membrane protein</topology>
    </subcellularLocation>
</comment>
<evidence type="ECO:0000256" key="5">
    <source>
        <dbReference type="ARBA" id="ARBA00022989"/>
    </source>
</evidence>
<evidence type="ECO:0000256" key="1">
    <source>
        <dbReference type="ARBA" id="ARBA00004141"/>
    </source>
</evidence>
<dbReference type="OrthoDB" id="9809303at2"/>
<keyword evidence="3 7" id="KW-0812">Transmembrane</keyword>
<dbReference type="PANTHER" id="PTHR43652:SF2">
    <property type="entry name" value="BASIC AMINO ACID ANTIPORTER YFCC-RELATED"/>
    <property type="match status" value="1"/>
</dbReference>
<dbReference type="PROSITE" id="PS01271">
    <property type="entry name" value="NA_SULFATE"/>
    <property type="match status" value="1"/>
</dbReference>
<dbReference type="EMBL" id="AMRI01000004">
    <property type="protein sequence ID" value="EKE76588.1"/>
    <property type="molecule type" value="Genomic_DNA"/>
</dbReference>
<evidence type="ECO:0000313" key="10">
    <source>
        <dbReference type="Proteomes" id="UP000006755"/>
    </source>
</evidence>
<dbReference type="eggNOG" id="COG0471">
    <property type="taxonomic scope" value="Bacteria"/>
</dbReference>
<proteinExistence type="predicted"/>
<dbReference type="RefSeq" id="WP_008482902.1">
    <property type="nucleotide sequence ID" value="NZ_AMRI01000004.1"/>
</dbReference>
<keyword evidence="6 7" id="KW-0472">Membrane</keyword>
<keyword evidence="10" id="KW-1185">Reference proteome</keyword>
<comment type="caution">
    <text evidence="9">The sequence shown here is derived from an EMBL/GenBank/DDBJ whole genome shotgun (WGS) entry which is preliminary data.</text>
</comment>
<dbReference type="PATRIC" id="fig|745411.4.peg.651"/>
<feature type="transmembrane region" description="Helical" evidence="7">
    <location>
        <begin position="132"/>
        <end position="151"/>
    </location>
</feature>
<dbReference type="InterPro" id="IPR051679">
    <property type="entry name" value="DASS-Related_Transporters"/>
</dbReference>
<evidence type="ECO:0000313" key="9">
    <source>
        <dbReference type="EMBL" id="EKE76588.1"/>
    </source>
</evidence>
<dbReference type="InterPro" id="IPR031312">
    <property type="entry name" value="Na/sul_symport_CS"/>
</dbReference>
<evidence type="ECO:0000259" key="8">
    <source>
        <dbReference type="Pfam" id="PF03600"/>
    </source>
</evidence>
<keyword evidence="5 7" id="KW-1133">Transmembrane helix</keyword>
<dbReference type="STRING" id="745411.B3C1_03305"/>
<evidence type="ECO:0000256" key="3">
    <source>
        <dbReference type="ARBA" id="ARBA00022692"/>
    </source>
</evidence>
<dbReference type="GO" id="GO:0055085">
    <property type="term" value="P:transmembrane transport"/>
    <property type="evidence" value="ECO:0007669"/>
    <property type="project" value="InterPro"/>
</dbReference>
<gene>
    <name evidence="9" type="ORF">B3C1_03305</name>
</gene>
<organism evidence="9 10">
    <name type="scientific">Gallaecimonas xiamenensis 3-C-1</name>
    <dbReference type="NCBI Taxonomy" id="745411"/>
    <lineage>
        <taxon>Bacteria</taxon>
        <taxon>Pseudomonadati</taxon>
        <taxon>Pseudomonadota</taxon>
        <taxon>Gammaproteobacteria</taxon>
        <taxon>Enterobacterales</taxon>
        <taxon>Gallaecimonadaceae</taxon>
        <taxon>Gallaecimonas</taxon>
    </lineage>
</organism>
<evidence type="ECO:0000256" key="6">
    <source>
        <dbReference type="ARBA" id="ARBA00023136"/>
    </source>
</evidence>
<feature type="domain" description="Citrate transporter-like" evidence="8">
    <location>
        <begin position="21"/>
        <end position="188"/>
    </location>
</feature>
<protein>
    <submittedName>
        <fullName evidence="9">TrkA-C domain-containing protein</fullName>
    </submittedName>
</protein>
<evidence type="ECO:0000256" key="4">
    <source>
        <dbReference type="ARBA" id="ARBA00022737"/>
    </source>
</evidence>
<dbReference type="Proteomes" id="UP000006755">
    <property type="component" value="Unassembled WGS sequence"/>
</dbReference>
<name>K2JMR8_9GAMM</name>
<dbReference type="InterPro" id="IPR004680">
    <property type="entry name" value="Cit_transptr-like_dom"/>
</dbReference>
<dbReference type="Pfam" id="PF03600">
    <property type="entry name" value="CitMHS"/>
    <property type="match status" value="1"/>
</dbReference>
<evidence type="ECO:0000256" key="7">
    <source>
        <dbReference type="SAM" id="Phobius"/>
    </source>
</evidence>